<comment type="caution">
    <text evidence="1">The sequence shown here is derived from an EMBL/GenBank/DDBJ whole genome shotgun (WGS) entry which is preliminary data.</text>
</comment>
<accession>A0A2M6W2J0</accession>
<dbReference type="EMBL" id="PFBZ01000019">
    <property type="protein sequence ID" value="PIT86930.1"/>
    <property type="molecule type" value="Genomic_DNA"/>
</dbReference>
<dbReference type="Proteomes" id="UP000229362">
    <property type="component" value="Unassembled WGS sequence"/>
</dbReference>
<evidence type="ECO:0000313" key="1">
    <source>
        <dbReference type="EMBL" id="PIT86930.1"/>
    </source>
</evidence>
<organism evidence="1 2">
    <name type="scientific">Candidatus Magasanikbacteria bacterium CG10_big_fil_rev_8_21_14_0_10_43_6</name>
    <dbReference type="NCBI Taxonomy" id="1974650"/>
    <lineage>
        <taxon>Bacteria</taxon>
        <taxon>Candidatus Magasanikiibacteriota</taxon>
    </lineage>
</organism>
<dbReference type="AlphaFoldDB" id="A0A2M6W2J0"/>
<evidence type="ECO:0008006" key="3">
    <source>
        <dbReference type="Google" id="ProtNLM"/>
    </source>
</evidence>
<dbReference type="Gene3D" id="3.40.50.300">
    <property type="entry name" value="P-loop containing nucleotide triphosphate hydrolases"/>
    <property type="match status" value="1"/>
</dbReference>
<dbReference type="InterPro" id="IPR027417">
    <property type="entry name" value="P-loop_NTPase"/>
</dbReference>
<reference evidence="2" key="1">
    <citation type="submission" date="2017-09" db="EMBL/GenBank/DDBJ databases">
        <title>Depth-based differentiation of microbial function through sediment-hosted aquifers and enrichment of novel symbionts in the deep terrestrial subsurface.</title>
        <authorList>
            <person name="Probst A.J."/>
            <person name="Ladd B."/>
            <person name="Jarett J.K."/>
            <person name="Geller-Mcgrath D.E."/>
            <person name="Sieber C.M.K."/>
            <person name="Emerson J.B."/>
            <person name="Anantharaman K."/>
            <person name="Thomas B.C."/>
            <person name="Malmstrom R."/>
            <person name="Stieglmeier M."/>
            <person name="Klingl A."/>
            <person name="Woyke T."/>
            <person name="Ryan C.M."/>
            <person name="Banfield J.F."/>
        </authorList>
    </citation>
    <scope>NUCLEOTIDE SEQUENCE [LARGE SCALE GENOMIC DNA]</scope>
</reference>
<evidence type="ECO:0000313" key="2">
    <source>
        <dbReference type="Proteomes" id="UP000229362"/>
    </source>
</evidence>
<sequence length="179" mass="20695">MKFFGGNELRSIQNFIMVIILFGSPGVGKNYVGEILKNDFDFFFYDGDELLTLEMKNYIKLGKDLPDVLATDYLQRKKEKFLELKSEYPKLALAEPLPKHLGQNYMFELFPNAIFIRIISPIDVIYQRVSERKDHPVNIAYVKKLANVFEEPVIPHQVLCNDAGIQKIKIQLNKILNIA</sequence>
<dbReference type="SUPFAM" id="SSF52540">
    <property type="entry name" value="P-loop containing nucleoside triphosphate hydrolases"/>
    <property type="match status" value="1"/>
</dbReference>
<proteinExistence type="predicted"/>
<gene>
    <name evidence="1" type="ORF">COU33_00480</name>
</gene>
<protein>
    <recommendedName>
        <fullName evidence="3">Shikimate kinase</fullName>
    </recommendedName>
</protein>
<name>A0A2M6W2J0_9BACT</name>